<evidence type="ECO:0000256" key="8">
    <source>
        <dbReference type="PIRSR" id="PIRSR000232-1"/>
    </source>
</evidence>
<dbReference type="SUPFAM" id="SSF55469">
    <property type="entry name" value="FMN-dependent nitroreductase-like"/>
    <property type="match status" value="1"/>
</dbReference>
<dbReference type="InterPro" id="IPR026021">
    <property type="entry name" value="YdjA-like"/>
</dbReference>
<keyword evidence="5 7" id="KW-0560">Oxidoreductase</keyword>
<dbReference type="Gene3D" id="3.40.109.10">
    <property type="entry name" value="NADH Oxidase"/>
    <property type="match status" value="1"/>
</dbReference>
<protein>
    <recommendedName>
        <fullName evidence="7">Putative NAD(P)H nitroreductase</fullName>
        <ecNumber evidence="7">1.-.-.-</ecNumber>
    </recommendedName>
</protein>
<name>A0A7Y0Q7G4_9GAMM</name>
<evidence type="ECO:0000313" key="10">
    <source>
        <dbReference type="EMBL" id="NMP32373.1"/>
    </source>
</evidence>
<evidence type="ECO:0000256" key="4">
    <source>
        <dbReference type="ARBA" id="ARBA00022857"/>
    </source>
</evidence>
<evidence type="ECO:0000256" key="1">
    <source>
        <dbReference type="ARBA" id="ARBA00007118"/>
    </source>
</evidence>
<dbReference type="EMBL" id="JABBXH010000004">
    <property type="protein sequence ID" value="NMP32373.1"/>
    <property type="molecule type" value="Genomic_DNA"/>
</dbReference>
<gene>
    <name evidence="10" type="ORF">HII17_12450</name>
</gene>
<proteinExistence type="inferred from homology"/>
<feature type="binding site" description="in other chain" evidence="8">
    <location>
        <begin position="10"/>
        <end position="12"/>
    </location>
    <ligand>
        <name>FMN</name>
        <dbReference type="ChEBI" id="CHEBI:58210"/>
        <note>ligand shared between dimeric partners</note>
    </ligand>
</feature>
<dbReference type="AlphaFoldDB" id="A0A7Y0Q7G4"/>
<evidence type="ECO:0000256" key="7">
    <source>
        <dbReference type="PIRNR" id="PIRNR000232"/>
    </source>
</evidence>
<feature type="domain" description="Nitroreductase" evidence="9">
    <location>
        <begin position="9"/>
        <end position="161"/>
    </location>
</feature>
<dbReference type="EC" id="1.-.-.-" evidence="7"/>
<dbReference type="PIRSF" id="PIRSF000232">
    <property type="entry name" value="YdjA"/>
    <property type="match status" value="1"/>
</dbReference>
<dbReference type="InterPro" id="IPR000415">
    <property type="entry name" value="Nitroreductase-like"/>
</dbReference>
<keyword evidence="11" id="KW-1185">Reference proteome</keyword>
<dbReference type="InterPro" id="IPR052530">
    <property type="entry name" value="NAD(P)H_nitroreductase"/>
</dbReference>
<evidence type="ECO:0000256" key="3">
    <source>
        <dbReference type="ARBA" id="ARBA00022643"/>
    </source>
</evidence>
<comment type="caution">
    <text evidence="10">The sequence shown here is derived from an EMBL/GenBank/DDBJ whole genome shotgun (WGS) entry which is preliminary data.</text>
</comment>
<dbReference type="Pfam" id="PF00881">
    <property type="entry name" value="Nitroreductase"/>
    <property type="match status" value="1"/>
</dbReference>
<feature type="binding site" evidence="8">
    <location>
        <position position="39"/>
    </location>
    <ligand>
        <name>FMN</name>
        <dbReference type="ChEBI" id="CHEBI:58210"/>
        <note>ligand shared between dimeric partners</note>
    </ligand>
</feature>
<dbReference type="CDD" id="cd02135">
    <property type="entry name" value="YdjA-like"/>
    <property type="match status" value="1"/>
</dbReference>
<evidence type="ECO:0000313" key="11">
    <source>
        <dbReference type="Proteomes" id="UP000568664"/>
    </source>
</evidence>
<evidence type="ECO:0000256" key="5">
    <source>
        <dbReference type="ARBA" id="ARBA00023002"/>
    </source>
</evidence>
<evidence type="ECO:0000256" key="2">
    <source>
        <dbReference type="ARBA" id="ARBA00022630"/>
    </source>
</evidence>
<comment type="cofactor">
    <cofactor evidence="8">
        <name>FMN</name>
        <dbReference type="ChEBI" id="CHEBI:58210"/>
    </cofactor>
    <text evidence="8">Binds 1 FMN per subunit.</text>
</comment>
<dbReference type="InterPro" id="IPR029479">
    <property type="entry name" value="Nitroreductase"/>
</dbReference>
<dbReference type="PANTHER" id="PTHR43821">
    <property type="entry name" value="NAD(P)H NITROREDUCTASE YDJA-RELATED"/>
    <property type="match status" value="1"/>
</dbReference>
<keyword evidence="4 7" id="KW-0521">NADP</keyword>
<dbReference type="PANTHER" id="PTHR43821:SF1">
    <property type="entry name" value="NAD(P)H NITROREDUCTASE YDJA-RELATED"/>
    <property type="match status" value="1"/>
</dbReference>
<comment type="similarity">
    <text evidence="1 7">Belongs to the nitroreductase family.</text>
</comment>
<keyword evidence="2 7" id="KW-0285">Flavoprotein</keyword>
<organism evidence="10 11">
    <name type="scientific">Thalassotalea algicola</name>
    <dbReference type="NCBI Taxonomy" id="2716224"/>
    <lineage>
        <taxon>Bacteria</taxon>
        <taxon>Pseudomonadati</taxon>
        <taxon>Pseudomonadota</taxon>
        <taxon>Gammaproteobacteria</taxon>
        <taxon>Alteromonadales</taxon>
        <taxon>Colwelliaceae</taxon>
        <taxon>Thalassotalea</taxon>
    </lineage>
</organism>
<reference evidence="10 11" key="1">
    <citation type="submission" date="2020-04" db="EMBL/GenBank/DDBJ databases">
        <title>Thalassotalea sp. M1531, isolated from the surface of marine red alga.</title>
        <authorList>
            <person name="Pang L."/>
            <person name="Lu D.-C."/>
        </authorList>
    </citation>
    <scope>NUCLEOTIDE SEQUENCE [LARGE SCALE GENOMIC DNA]</scope>
    <source>
        <strain evidence="10 11">M1531</strain>
    </source>
</reference>
<dbReference type="GO" id="GO:0016491">
    <property type="term" value="F:oxidoreductase activity"/>
    <property type="evidence" value="ECO:0007669"/>
    <property type="project" value="UniProtKB-UniRule"/>
</dbReference>
<evidence type="ECO:0000259" key="9">
    <source>
        <dbReference type="Pfam" id="PF00881"/>
    </source>
</evidence>
<evidence type="ECO:0000256" key="6">
    <source>
        <dbReference type="ARBA" id="ARBA00023027"/>
    </source>
</evidence>
<keyword evidence="6 7" id="KW-0520">NAD</keyword>
<sequence>MSPIDFLLNRQSNPNLTAPAPNKDELSTILQAAMSVPDHGAIMPFQITVVDEQAREKLSEIYVNSAVIRAEDEVKLAKVKKMPYRSPMMLIVSTQYQQHPKVPKQEQLITAGCAVHVMQMACVALGYNGMWRTGDMAYCDVVKQGLNINPEEDIVGFLYIGTESKSLPDKNRKSFEQVTQYLS</sequence>
<accession>A0A7Y0Q7G4</accession>
<dbReference type="Proteomes" id="UP000568664">
    <property type="component" value="Unassembled WGS sequence"/>
</dbReference>
<keyword evidence="3 7" id="KW-0288">FMN</keyword>
<feature type="binding site" description="in other chain" evidence="8">
    <location>
        <begin position="131"/>
        <end position="133"/>
    </location>
    <ligand>
        <name>FMN</name>
        <dbReference type="ChEBI" id="CHEBI:58210"/>
        <note>ligand shared between dimeric partners</note>
    </ligand>
</feature>